<comment type="similarity">
    <text evidence="2">Belongs to the outer membrane factor (OMF) (TC 1.B.17) family.</text>
</comment>
<dbReference type="RefSeq" id="WP_341408979.1">
    <property type="nucleotide sequence ID" value="NZ_JBBUTH010000001.1"/>
</dbReference>
<gene>
    <name evidence="11" type="ORF">AACH10_03565</name>
</gene>
<keyword evidence="12" id="KW-1185">Reference proteome</keyword>
<comment type="subcellular location">
    <subcellularLocation>
        <location evidence="1">Cell outer membrane</location>
    </subcellularLocation>
</comment>
<proteinExistence type="inferred from homology"/>
<evidence type="ECO:0000256" key="2">
    <source>
        <dbReference type="ARBA" id="ARBA00007613"/>
    </source>
</evidence>
<keyword evidence="7" id="KW-0998">Cell outer membrane</keyword>
<evidence type="ECO:0000313" key="12">
    <source>
        <dbReference type="Proteomes" id="UP001365405"/>
    </source>
</evidence>
<dbReference type="InterPro" id="IPR003423">
    <property type="entry name" value="OMP_efflux"/>
</dbReference>
<comment type="caution">
    <text evidence="11">The sequence shown here is derived from an EMBL/GenBank/DDBJ whole genome shotgun (WGS) entry which is preliminary data.</text>
</comment>
<evidence type="ECO:0000256" key="9">
    <source>
        <dbReference type="SAM" id="MobiDB-lite"/>
    </source>
</evidence>
<accession>A0ABU9CF18</accession>
<dbReference type="InterPro" id="IPR051906">
    <property type="entry name" value="TolC-like"/>
</dbReference>
<sequence length="548" mass="57776">MIHPDIHRPLAAWVTVATLAGLLAAGAARADATAEPGPAASEAATASVVTTTTTTTTTATPPAPRQAQWGDPLVVADATPAAATPAAGAAPVPAPGAPGAPSAATEAANAAAAAARAGRLSELPALLRVAPALPLAEGARTDDAVPALSLAAALPRGVSQSREVQAADARRESFEYTVHAAQGAGRPQVNLRVAQGRGRLETPGAGGDDLDRHDSNLTVRQSLFDRPTRLEVDRQSALFRSAQLQWRGAVSTASVDVASAYLQALQSRLTLELSRDHEQRLGELLDYISKRAEAGGTSNAERDRVKARVANARAQMADSRAMLRTAVRNLESLLGEAPTGLLVALPEGLLVPGDAGYALEEARQANPELASARAEVEAVRLEASGHGARGLPRVDLEVVHNRGANAAGSVNHQRDTRAQVVMSWSLSDGGTERAQERAALARQREKQLRLEETERKLRQELDGAYANLDAVGERFAALRTELEANATVVQAFQAQLVGGNRPLLDVLDAYQRLYQTRLDLTSVVVGEVQNQFKVAHLTGRLFNLGWRP</sequence>
<feature type="chain" id="PRO_5045806167" evidence="10">
    <location>
        <begin position="31"/>
        <end position="548"/>
    </location>
</feature>
<dbReference type="Proteomes" id="UP001365405">
    <property type="component" value="Unassembled WGS sequence"/>
</dbReference>
<keyword evidence="3" id="KW-0813">Transport</keyword>
<evidence type="ECO:0000256" key="3">
    <source>
        <dbReference type="ARBA" id="ARBA00022448"/>
    </source>
</evidence>
<dbReference type="PANTHER" id="PTHR30026">
    <property type="entry name" value="OUTER MEMBRANE PROTEIN TOLC"/>
    <property type="match status" value="1"/>
</dbReference>
<dbReference type="Gene3D" id="1.20.1600.10">
    <property type="entry name" value="Outer membrane efflux proteins (OEP)"/>
    <property type="match status" value="1"/>
</dbReference>
<feature type="coiled-coil region" evidence="8">
    <location>
        <begin position="431"/>
        <end position="460"/>
    </location>
</feature>
<reference evidence="11 12" key="1">
    <citation type="submission" date="2024-04" db="EMBL/GenBank/DDBJ databases">
        <title>Novel species of the genus Ideonella isolated from streams.</title>
        <authorList>
            <person name="Lu H."/>
        </authorList>
    </citation>
    <scope>NUCLEOTIDE SEQUENCE [LARGE SCALE GENOMIC DNA]</scope>
    <source>
        <strain evidence="11 12">DXS22W</strain>
    </source>
</reference>
<evidence type="ECO:0000256" key="5">
    <source>
        <dbReference type="ARBA" id="ARBA00022692"/>
    </source>
</evidence>
<keyword evidence="8" id="KW-0175">Coiled coil</keyword>
<organism evidence="11 12">
    <name type="scientific">Pseudaquabacterium inlustre</name>
    <dbReference type="NCBI Taxonomy" id="2984192"/>
    <lineage>
        <taxon>Bacteria</taxon>
        <taxon>Pseudomonadati</taxon>
        <taxon>Pseudomonadota</taxon>
        <taxon>Betaproteobacteria</taxon>
        <taxon>Burkholderiales</taxon>
        <taxon>Sphaerotilaceae</taxon>
        <taxon>Pseudaquabacterium</taxon>
    </lineage>
</organism>
<protein>
    <submittedName>
        <fullName evidence="11">TolC family protein</fullName>
    </submittedName>
</protein>
<keyword evidence="5" id="KW-0812">Transmembrane</keyword>
<keyword evidence="10" id="KW-0732">Signal</keyword>
<dbReference type="PANTHER" id="PTHR30026:SF22">
    <property type="entry name" value="OUTER MEMBRANE EFFLUX PROTEIN"/>
    <property type="match status" value="1"/>
</dbReference>
<evidence type="ECO:0000256" key="10">
    <source>
        <dbReference type="SAM" id="SignalP"/>
    </source>
</evidence>
<evidence type="ECO:0000256" key="4">
    <source>
        <dbReference type="ARBA" id="ARBA00022452"/>
    </source>
</evidence>
<evidence type="ECO:0000256" key="6">
    <source>
        <dbReference type="ARBA" id="ARBA00023136"/>
    </source>
</evidence>
<dbReference type="Pfam" id="PF02321">
    <property type="entry name" value="OEP"/>
    <property type="match status" value="2"/>
</dbReference>
<evidence type="ECO:0000256" key="1">
    <source>
        <dbReference type="ARBA" id="ARBA00004442"/>
    </source>
</evidence>
<keyword evidence="6" id="KW-0472">Membrane</keyword>
<feature type="compositionally biased region" description="Low complexity" evidence="9">
    <location>
        <begin position="34"/>
        <end position="60"/>
    </location>
</feature>
<dbReference type="EMBL" id="JBBUTH010000001">
    <property type="protein sequence ID" value="MEK8049309.1"/>
    <property type="molecule type" value="Genomic_DNA"/>
</dbReference>
<feature type="signal peptide" evidence="10">
    <location>
        <begin position="1"/>
        <end position="30"/>
    </location>
</feature>
<dbReference type="SUPFAM" id="SSF56954">
    <property type="entry name" value="Outer membrane efflux proteins (OEP)"/>
    <property type="match status" value="1"/>
</dbReference>
<evidence type="ECO:0000256" key="8">
    <source>
        <dbReference type="SAM" id="Coils"/>
    </source>
</evidence>
<name>A0ABU9CF18_9BURK</name>
<evidence type="ECO:0000256" key="7">
    <source>
        <dbReference type="ARBA" id="ARBA00023237"/>
    </source>
</evidence>
<keyword evidence="4" id="KW-1134">Transmembrane beta strand</keyword>
<feature type="region of interest" description="Disordered" evidence="9">
    <location>
        <begin position="34"/>
        <end position="68"/>
    </location>
</feature>
<evidence type="ECO:0000313" key="11">
    <source>
        <dbReference type="EMBL" id="MEK8049309.1"/>
    </source>
</evidence>